<evidence type="ECO:0000256" key="7">
    <source>
        <dbReference type="ARBA" id="ARBA00023136"/>
    </source>
</evidence>
<evidence type="ECO:0000313" key="11">
    <source>
        <dbReference type="EMBL" id="SFU50168.1"/>
    </source>
</evidence>
<feature type="transmembrane region" description="Helical" evidence="9">
    <location>
        <begin position="91"/>
        <end position="113"/>
    </location>
</feature>
<keyword evidence="7 9" id="KW-0472">Membrane</keyword>
<keyword evidence="6 9" id="KW-1133">Transmembrane helix</keyword>
<dbReference type="GO" id="GO:0005886">
    <property type="term" value="C:plasma membrane"/>
    <property type="evidence" value="ECO:0007669"/>
    <property type="project" value="UniProtKB-SubCell"/>
</dbReference>
<keyword evidence="5 9" id="KW-0812">Transmembrane</keyword>
<dbReference type="AlphaFoldDB" id="A0A1I7GP08"/>
<evidence type="ECO:0000313" key="12">
    <source>
        <dbReference type="Proteomes" id="UP000198817"/>
    </source>
</evidence>
<dbReference type="Proteomes" id="UP000198817">
    <property type="component" value="Unassembled WGS sequence"/>
</dbReference>
<dbReference type="RefSeq" id="WP_177207394.1">
    <property type="nucleotide sequence ID" value="NZ_FOWF01000008.1"/>
</dbReference>
<organism evidence="11 12">
    <name type="scientific">Eubacterium pyruvativorans</name>
    <dbReference type="NCBI Taxonomy" id="155865"/>
    <lineage>
        <taxon>Bacteria</taxon>
        <taxon>Bacillati</taxon>
        <taxon>Bacillota</taxon>
        <taxon>Clostridia</taxon>
        <taxon>Eubacteriales</taxon>
        <taxon>Eubacteriaceae</taxon>
        <taxon>Eubacterium</taxon>
    </lineage>
</organism>
<proteinExistence type="inferred from homology"/>
<reference evidence="11 12" key="1">
    <citation type="submission" date="2016-10" db="EMBL/GenBank/DDBJ databases">
        <authorList>
            <person name="de Groot N.N."/>
        </authorList>
    </citation>
    <scope>NUCLEOTIDE SEQUENCE [LARGE SCALE GENOMIC DNA]</scope>
    <source>
        <strain evidence="11 12">KHGC13</strain>
    </source>
</reference>
<evidence type="ECO:0000256" key="9">
    <source>
        <dbReference type="SAM" id="Phobius"/>
    </source>
</evidence>
<dbReference type="EMBL" id="FPBT01000008">
    <property type="protein sequence ID" value="SFU50168.1"/>
    <property type="molecule type" value="Genomic_DNA"/>
</dbReference>
<comment type="similarity">
    <text evidence="8">Belongs to the TRAP transporter small permease family.</text>
</comment>
<evidence type="ECO:0000256" key="2">
    <source>
        <dbReference type="ARBA" id="ARBA00022448"/>
    </source>
</evidence>
<keyword evidence="2" id="KW-0813">Transport</keyword>
<feature type="transmembrane region" description="Helical" evidence="9">
    <location>
        <begin position="52"/>
        <end position="70"/>
    </location>
</feature>
<feature type="domain" description="Tripartite ATP-independent periplasmic transporters DctQ component" evidence="10">
    <location>
        <begin position="28"/>
        <end position="159"/>
    </location>
</feature>
<evidence type="ECO:0000256" key="1">
    <source>
        <dbReference type="ARBA" id="ARBA00004429"/>
    </source>
</evidence>
<accession>A0A1I7GP08</accession>
<evidence type="ECO:0000256" key="3">
    <source>
        <dbReference type="ARBA" id="ARBA00022475"/>
    </source>
</evidence>
<dbReference type="STRING" id="155865.SAMN05216515_10828"/>
<evidence type="ECO:0000256" key="5">
    <source>
        <dbReference type="ARBA" id="ARBA00022692"/>
    </source>
</evidence>
<dbReference type="InterPro" id="IPR055348">
    <property type="entry name" value="DctQ"/>
</dbReference>
<feature type="transmembrane region" description="Helical" evidence="9">
    <location>
        <begin position="21"/>
        <end position="40"/>
    </location>
</feature>
<gene>
    <name evidence="11" type="ORF">SAMN05216508_10840</name>
</gene>
<evidence type="ECO:0000256" key="4">
    <source>
        <dbReference type="ARBA" id="ARBA00022519"/>
    </source>
</evidence>
<keyword evidence="4" id="KW-0997">Cell inner membrane</keyword>
<dbReference type="InterPro" id="IPR007387">
    <property type="entry name" value="TRAP_DctQ"/>
</dbReference>
<evidence type="ECO:0000256" key="6">
    <source>
        <dbReference type="ARBA" id="ARBA00022989"/>
    </source>
</evidence>
<keyword evidence="12" id="KW-1185">Reference proteome</keyword>
<name>A0A1I7GP08_9FIRM</name>
<sequence length="172" mass="19546">MYNAYKKFMKGWGMLEKVITVILMVAVTALTFGNVLSRYILPTAWSFTEEVVINLFAIMSMMGAAMLASRDGGLVSMALLNTALNDKGKRILNLLDVVIGVIFFILIFHYGLQRTEMLYTTNKVTDVLRMKEWYFTAGALVFSSICFFLHYFEFALDQIQALIHGEPEEVDK</sequence>
<evidence type="ECO:0000259" key="10">
    <source>
        <dbReference type="Pfam" id="PF04290"/>
    </source>
</evidence>
<dbReference type="Pfam" id="PF04290">
    <property type="entry name" value="DctQ"/>
    <property type="match status" value="1"/>
</dbReference>
<feature type="transmembrane region" description="Helical" evidence="9">
    <location>
        <begin position="133"/>
        <end position="152"/>
    </location>
</feature>
<dbReference type="PANTHER" id="PTHR35011">
    <property type="entry name" value="2,3-DIKETO-L-GULONATE TRAP TRANSPORTER SMALL PERMEASE PROTEIN YIAM"/>
    <property type="match status" value="1"/>
</dbReference>
<comment type="subcellular location">
    <subcellularLocation>
        <location evidence="1">Cell inner membrane</location>
        <topology evidence="1">Multi-pass membrane protein</topology>
    </subcellularLocation>
</comment>
<protein>
    <submittedName>
        <fullName evidence="11">TRAP-type C4-dicarboxylate transport system, small permease component</fullName>
    </submittedName>
</protein>
<evidence type="ECO:0000256" key="8">
    <source>
        <dbReference type="ARBA" id="ARBA00038436"/>
    </source>
</evidence>
<keyword evidence="3" id="KW-1003">Cell membrane</keyword>